<dbReference type="Proteomes" id="UP001597357">
    <property type="component" value="Unassembled WGS sequence"/>
</dbReference>
<proteinExistence type="predicted"/>
<dbReference type="RefSeq" id="WP_379047282.1">
    <property type="nucleotide sequence ID" value="NZ_JBHULZ010000041.1"/>
</dbReference>
<dbReference type="PROSITE" id="PS51257">
    <property type="entry name" value="PROKAR_LIPOPROTEIN"/>
    <property type="match status" value="1"/>
</dbReference>
<evidence type="ECO:0000313" key="3">
    <source>
        <dbReference type="Proteomes" id="UP001597357"/>
    </source>
</evidence>
<dbReference type="CDD" id="cd00063">
    <property type="entry name" value="FN3"/>
    <property type="match status" value="1"/>
</dbReference>
<protein>
    <submittedName>
        <fullName evidence="2">Fibronectin type III domain-containing protein</fullName>
    </submittedName>
</protein>
<dbReference type="InterPro" id="IPR013783">
    <property type="entry name" value="Ig-like_fold"/>
</dbReference>
<dbReference type="InterPro" id="IPR036116">
    <property type="entry name" value="FN3_sf"/>
</dbReference>
<dbReference type="SUPFAM" id="SSF49265">
    <property type="entry name" value="Fibronectin type III"/>
    <property type="match status" value="1"/>
</dbReference>
<organism evidence="2 3">
    <name type="scientific">Mesonia sediminis</name>
    <dbReference type="NCBI Taxonomy" id="1703946"/>
    <lineage>
        <taxon>Bacteria</taxon>
        <taxon>Pseudomonadati</taxon>
        <taxon>Bacteroidota</taxon>
        <taxon>Flavobacteriia</taxon>
        <taxon>Flavobacteriales</taxon>
        <taxon>Flavobacteriaceae</taxon>
        <taxon>Mesonia</taxon>
    </lineage>
</organism>
<evidence type="ECO:0000313" key="2">
    <source>
        <dbReference type="EMBL" id="MFD2698167.1"/>
    </source>
</evidence>
<reference evidence="3" key="1">
    <citation type="journal article" date="2019" name="Int. J. Syst. Evol. Microbiol.">
        <title>The Global Catalogue of Microorganisms (GCM) 10K type strain sequencing project: providing services to taxonomists for standard genome sequencing and annotation.</title>
        <authorList>
            <consortium name="The Broad Institute Genomics Platform"/>
            <consortium name="The Broad Institute Genome Sequencing Center for Infectious Disease"/>
            <person name="Wu L."/>
            <person name="Ma J."/>
        </authorList>
    </citation>
    <scope>NUCLEOTIDE SEQUENCE [LARGE SCALE GENOMIC DNA]</scope>
    <source>
        <strain evidence="3">KCTC 42255</strain>
    </source>
</reference>
<dbReference type="EMBL" id="JBHULZ010000041">
    <property type="protein sequence ID" value="MFD2698167.1"/>
    <property type="molecule type" value="Genomic_DNA"/>
</dbReference>
<comment type="caution">
    <text evidence="2">The sequence shown here is derived from an EMBL/GenBank/DDBJ whole genome shotgun (WGS) entry which is preliminary data.</text>
</comment>
<dbReference type="PROSITE" id="PS50853">
    <property type="entry name" value="FN3"/>
    <property type="match status" value="1"/>
</dbReference>
<dbReference type="Gene3D" id="2.60.40.10">
    <property type="entry name" value="Immunoglobulins"/>
    <property type="match status" value="1"/>
</dbReference>
<evidence type="ECO:0000259" key="1">
    <source>
        <dbReference type="PROSITE" id="PS50853"/>
    </source>
</evidence>
<keyword evidence="3" id="KW-1185">Reference proteome</keyword>
<dbReference type="InterPro" id="IPR003961">
    <property type="entry name" value="FN3_dom"/>
</dbReference>
<sequence length="323" mass="37964">MIIKFKFHYNFITKKICLLIFITLLISCSNDDHVEISSLQADDFNISISEITDNSVKISWSISENGLANGVESDDISYDLYLNDTLIIENSNVNEYTLNNLESFTTYNGKVIAKINPYNQAELTFEFQTIQSPQSYLPFQVGNIWYYTKIYNYPLDYRTYKIKKEIVSSQTINNKLNYLIEETELYYKWERYYEGHEDYEYAYPCSTVINSYFLRFENGKIIKTEDSNEVTIIDFNETSYSDNNSQVEIIEECNINFYSINSCIYKRLYFSLGYNLRQTYMEDVGMIKRESLDQNSFGTVINLIGYKPSESLIIGEEHDFECD</sequence>
<gene>
    <name evidence="2" type="ORF">ACFSQ0_09210</name>
</gene>
<name>A0ABW5SHH4_9FLAO</name>
<accession>A0ABW5SHH4</accession>
<feature type="domain" description="Fibronectin type-III" evidence="1">
    <location>
        <begin position="42"/>
        <end position="135"/>
    </location>
</feature>